<dbReference type="STRING" id="91360.SAMN05660330_00042"/>
<dbReference type="Gene3D" id="3.30.1330.130">
    <property type="match status" value="1"/>
</dbReference>
<evidence type="ECO:0000313" key="3">
    <source>
        <dbReference type="Proteomes" id="UP000199073"/>
    </source>
</evidence>
<dbReference type="RefSeq" id="WP_092218591.1">
    <property type="nucleotide sequence ID" value="NZ_FNJI01000001.1"/>
</dbReference>
<feature type="domain" description="Formylmethanofuran dehydrogenase subunit E" evidence="1">
    <location>
        <begin position="13"/>
        <end position="72"/>
    </location>
</feature>
<protein>
    <submittedName>
        <fullName evidence="2">FmdE, Molybdenum formylmethanofuran dehydrogenase operon</fullName>
    </submittedName>
</protein>
<gene>
    <name evidence="2" type="ORF">SAMN05660330_00042</name>
</gene>
<sequence>MLANIAFKRVVDFHGHVCPELALGSKFCEYVQHLLNENVLDDNSFSVLAENCTSALDAIQVLLGVTVGTSALWSWITASTTIHSIADPGRKVGFSGRKL</sequence>
<dbReference type="SUPFAM" id="SSF143555">
    <property type="entry name" value="FwdE-like"/>
    <property type="match status" value="1"/>
</dbReference>
<dbReference type="EMBL" id="FNJI01000001">
    <property type="protein sequence ID" value="SDO35452.1"/>
    <property type="molecule type" value="Genomic_DNA"/>
</dbReference>
<dbReference type="Pfam" id="PF02663">
    <property type="entry name" value="FmdE"/>
    <property type="match status" value="1"/>
</dbReference>
<dbReference type="OrthoDB" id="9767940at2"/>
<dbReference type="AlphaFoldDB" id="A0A1H0IVW4"/>
<name>A0A1H0IVW4_9BACT</name>
<keyword evidence="3" id="KW-1185">Reference proteome</keyword>
<reference evidence="2 3" key="1">
    <citation type="submission" date="2016-10" db="EMBL/GenBank/DDBJ databases">
        <authorList>
            <person name="de Groot N.N."/>
        </authorList>
    </citation>
    <scope>NUCLEOTIDE SEQUENCE [LARGE SCALE GENOMIC DNA]</scope>
    <source>
        <strain evidence="2 3">DSM 12130</strain>
    </source>
</reference>
<dbReference type="Proteomes" id="UP000199073">
    <property type="component" value="Unassembled WGS sequence"/>
</dbReference>
<dbReference type="InterPro" id="IPR003814">
    <property type="entry name" value="FmdEsu_dom"/>
</dbReference>
<evidence type="ECO:0000313" key="2">
    <source>
        <dbReference type="EMBL" id="SDO35452.1"/>
    </source>
</evidence>
<accession>A0A1H0IVW4</accession>
<evidence type="ECO:0000259" key="1">
    <source>
        <dbReference type="Pfam" id="PF02663"/>
    </source>
</evidence>
<organism evidence="2 3">
    <name type="scientific">Desulforhopalus singaporensis</name>
    <dbReference type="NCBI Taxonomy" id="91360"/>
    <lineage>
        <taxon>Bacteria</taxon>
        <taxon>Pseudomonadati</taxon>
        <taxon>Thermodesulfobacteriota</taxon>
        <taxon>Desulfobulbia</taxon>
        <taxon>Desulfobulbales</taxon>
        <taxon>Desulfocapsaceae</taxon>
        <taxon>Desulforhopalus</taxon>
    </lineage>
</organism>
<proteinExistence type="predicted"/>